<dbReference type="SUPFAM" id="SSF49899">
    <property type="entry name" value="Concanavalin A-like lectins/glucanases"/>
    <property type="match status" value="1"/>
</dbReference>
<dbReference type="InterPro" id="IPR001841">
    <property type="entry name" value="Znf_RING"/>
</dbReference>
<keyword evidence="3 8" id="KW-0863">Zinc-finger</keyword>
<dbReference type="InterPro" id="IPR006574">
    <property type="entry name" value="PRY"/>
</dbReference>
<evidence type="ECO:0000259" key="12">
    <source>
        <dbReference type="PROSITE" id="PS50188"/>
    </source>
</evidence>
<dbReference type="PROSITE" id="PS50188">
    <property type="entry name" value="B302_SPRY"/>
    <property type="match status" value="1"/>
</dbReference>
<keyword evidence="14" id="KW-1185">Reference proteome</keyword>
<dbReference type="SMART" id="SM00184">
    <property type="entry name" value="RING"/>
    <property type="match status" value="1"/>
</dbReference>
<dbReference type="Gene3D" id="3.30.40.10">
    <property type="entry name" value="Zinc/RING finger domain, C3HC4 (zinc finger)"/>
    <property type="match status" value="1"/>
</dbReference>
<dbReference type="GO" id="GO:0005737">
    <property type="term" value="C:cytoplasm"/>
    <property type="evidence" value="ECO:0007669"/>
    <property type="project" value="UniProtKB-ARBA"/>
</dbReference>
<name>A0AAV2ZMB5_PYXAD</name>
<feature type="domain" description="B box-type" evidence="11">
    <location>
        <begin position="134"/>
        <end position="175"/>
    </location>
</feature>
<evidence type="ECO:0000313" key="13">
    <source>
        <dbReference type="EMBL" id="DBA19216.1"/>
    </source>
</evidence>
<dbReference type="InterPro" id="IPR001870">
    <property type="entry name" value="B30.2/SPRY"/>
</dbReference>
<dbReference type="Proteomes" id="UP001181693">
    <property type="component" value="Unassembled WGS sequence"/>
</dbReference>
<keyword evidence="6" id="KW-0391">Immunity</keyword>
<dbReference type="SUPFAM" id="SSF57850">
    <property type="entry name" value="RING/U-box"/>
    <property type="match status" value="1"/>
</dbReference>
<dbReference type="InterPro" id="IPR027370">
    <property type="entry name" value="Znf-RING_euk"/>
</dbReference>
<dbReference type="GO" id="GO:0008270">
    <property type="term" value="F:zinc ion binding"/>
    <property type="evidence" value="ECO:0007669"/>
    <property type="project" value="UniProtKB-KW"/>
</dbReference>
<keyword evidence="4" id="KW-0833">Ubl conjugation pathway</keyword>
<sequence>MTSSDLREELSCSICLDRYTDPVFLQCGHNFCQSCIKSVLKTQEPSGVYTCPECRAEYLERPQLKKNRKLCNIVECYLVANPEQEKTKTMCTYCDFNEPAAKICLQCETSFCSKHLSFHNRSVDHFLINPTTSLENVQCLTHNEMLRYYCMEDEACICVSCFAEGDHRGHLVQPIYEVSQKKAKEMRRILETLTLEKGELETFLETTRTHMEEVQINADSITKRVSGLFEDIREQLNSLEKNILGELNKQTEEIKSQVSDLIKQMEVNSDSLARSIDRIQVICNDNDPFSILQGQKTAKDVFETVSGKDKTGYPIGDLNEGLVLDHLHIGLLDIMTVVKKYIHGCDVSPLLMDASTAHNKMELSEDLLSMADSETNHGRPESLMRFTVYNQVLSVNSFTEGQHYWEVETSTTGIWDIGFAYSSIERDGNQSGLGDNDKSWCLRKYTKKYMAAHNSKAQSLFYEQSSQVIGIYLNYEAGRLSFYELLQPFKYLYRHIHTFTTKFTEPLHVAVYVDDGGWVTVKHKPK</sequence>
<evidence type="ECO:0000256" key="7">
    <source>
        <dbReference type="ARBA" id="ARBA00023054"/>
    </source>
</evidence>
<dbReference type="Pfam" id="PF13445">
    <property type="entry name" value="zf-RING_UBOX"/>
    <property type="match status" value="1"/>
</dbReference>
<dbReference type="PANTHER" id="PTHR25465">
    <property type="entry name" value="B-BOX DOMAIN CONTAINING"/>
    <property type="match status" value="1"/>
</dbReference>
<evidence type="ECO:0000256" key="9">
    <source>
        <dbReference type="SAM" id="Coils"/>
    </source>
</evidence>
<dbReference type="PROSITE" id="PS00518">
    <property type="entry name" value="ZF_RING_1"/>
    <property type="match status" value="1"/>
</dbReference>
<dbReference type="CDD" id="cd19769">
    <property type="entry name" value="Bbox2_TRIM16-like"/>
    <property type="match status" value="1"/>
</dbReference>
<dbReference type="SMART" id="SM00336">
    <property type="entry name" value="BBOX"/>
    <property type="match status" value="2"/>
</dbReference>
<evidence type="ECO:0000256" key="1">
    <source>
        <dbReference type="ARBA" id="ARBA00022588"/>
    </source>
</evidence>
<dbReference type="InterPro" id="IPR051051">
    <property type="entry name" value="E3_ubiq-ligase_TRIM/RNF"/>
</dbReference>
<dbReference type="SMART" id="SM00449">
    <property type="entry name" value="SPRY"/>
    <property type="match status" value="1"/>
</dbReference>
<organism evidence="13 14">
    <name type="scientific">Pyxicephalus adspersus</name>
    <name type="common">African bullfrog</name>
    <dbReference type="NCBI Taxonomy" id="30357"/>
    <lineage>
        <taxon>Eukaryota</taxon>
        <taxon>Metazoa</taxon>
        <taxon>Chordata</taxon>
        <taxon>Craniata</taxon>
        <taxon>Vertebrata</taxon>
        <taxon>Euteleostomi</taxon>
        <taxon>Amphibia</taxon>
        <taxon>Batrachia</taxon>
        <taxon>Anura</taxon>
        <taxon>Neobatrachia</taxon>
        <taxon>Ranoidea</taxon>
        <taxon>Pyxicephalidae</taxon>
        <taxon>Pyxicephalinae</taxon>
        <taxon>Pyxicephalus</taxon>
    </lineage>
</organism>
<dbReference type="PROSITE" id="PS50119">
    <property type="entry name" value="ZF_BBOX"/>
    <property type="match status" value="1"/>
</dbReference>
<dbReference type="PRINTS" id="PR01407">
    <property type="entry name" value="BUTYPHLNCDUF"/>
</dbReference>
<dbReference type="InterPro" id="IPR000315">
    <property type="entry name" value="Znf_B-box"/>
</dbReference>
<dbReference type="PROSITE" id="PS50089">
    <property type="entry name" value="ZF_RING_2"/>
    <property type="match status" value="1"/>
</dbReference>
<evidence type="ECO:0000256" key="8">
    <source>
        <dbReference type="PROSITE-ProRule" id="PRU00024"/>
    </source>
</evidence>
<feature type="coiled-coil region" evidence="9">
    <location>
        <begin position="229"/>
        <end position="264"/>
    </location>
</feature>
<dbReference type="InterPro" id="IPR003649">
    <property type="entry name" value="Bbox_C"/>
</dbReference>
<comment type="caution">
    <text evidence="13">The sequence shown here is derived from an EMBL/GenBank/DDBJ whole genome shotgun (WGS) entry which is preliminary data.</text>
</comment>
<dbReference type="InterPro" id="IPR043136">
    <property type="entry name" value="B30.2/SPRY_sf"/>
</dbReference>
<evidence type="ECO:0000256" key="4">
    <source>
        <dbReference type="ARBA" id="ARBA00022786"/>
    </source>
</evidence>
<accession>A0AAV2ZMB5</accession>
<keyword evidence="2" id="KW-0479">Metal-binding</keyword>
<dbReference type="Gene3D" id="2.60.120.920">
    <property type="match status" value="1"/>
</dbReference>
<dbReference type="InterPro" id="IPR003879">
    <property type="entry name" value="Butyrophylin_SPRY"/>
</dbReference>
<evidence type="ECO:0000259" key="10">
    <source>
        <dbReference type="PROSITE" id="PS50089"/>
    </source>
</evidence>
<dbReference type="SMART" id="SM00589">
    <property type="entry name" value="PRY"/>
    <property type="match status" value="1"/>
</dbReference>
<dbReference type="InterPro" id="IPR013320">
    <property type="entry name" value="ConA-like_dom_sf"/>
</dbReference>
<gene>
    <name evidence="13" type="ORF">GDO54_015082</name>
</gene>
<dbReference type="PANTHER" id="PTHR25465:SF41">
    <property type="entry name" value="E3 UBIQUITIN-PROTEIN LIGASE RNF135"/>
    <property type="match status" value="1"/>
</dbReference>
<protein>
    <submittedName>
        <fullName evidence="13">Uncharacterized protein</fullName>
    </submittedName>
</protein>
<dbReference type="AlphaFoldDB" id="A0AAV2ZMB5"/>
<proteinExistence type="predicted"/>
<feature type="domain" description="B30.2/SPRY" evidence="12">
    <location>
        <begin position="330"/>
        <end position="526"/>
    </location>
</feature>
<dbReference type="InterPro" id="IPR003877">
    <property type="entry name" value="SPRY_dom"/>
</dbReference>
<keyword evidence="7 9" id="KW-0175">Coiled coil</keyword>
<evidence type="ECO:0000313" key="14">
    <source>
        <dbReference type="Proteomes" id="UP001181693"/>
    </source>
</evidence>
<dbReference type="Pfam" id="PF13765">
    <property type="entry name" value="PRY"/>
    <property type="match status" value="1"/>
</dbReference>
<evidence type="ECO:0000256" key="5">
    <source>
        <dbReference type="ARBA" id="ARBA00022833"/>
    </source>
</evidence>
<dbReference type="EMBL" id="DYDO01000008">
    <property type="protein sequence ID" value="DBA19216.1"/>
    <property type="molecule type" value="Genomic_DNA"/>
</dbReference>
<dbReference type="InterPro" id="IPR017907">
    <property type="entry name" value="Znf_RING_CS"/>
</dbReference>
<keyword evidence="1" id="KW-0399">Innate immunity</keyword>
<dbReference type="SMART" id="SM00502">
    <property type="entry name" value="BBC"/>
    <property type="match status" value="1"/>
</dbReference>
<evidence type="ECO:0000256" key="3">
    <source>
        <dbReference type="ARBA" id="ARBA00022771"/>
    </source>
</evidence>
<keyword evidence="5" id="KW-0862">Zinc</keyword>
<dbReference type="GO" id="GO:0045087">
    <property type="term" value="P:innate immune response"/>
    <property type="evidence" value="ECO:0007669"/>
    <property type="project" value="UniProtKB-KW"/>
</dbReference>
<dbReference type="CDD" id="cd12891">
    <property type="entry name" value="SPRY_PRY_C-I_2"/>
    <property type="match status" value="1"/>
</dbReference>
<reference evidence="13" key="1">
    <citation type="thesis" date="2020" institute="ProQuest LLC" country="789 East Eisenhower Parkway, Ann Arbor, MI, USA">
        <title>Comparative Genomics and Chromosome Evolution.</title>
        <authorList>
            <person name="Mudd A.B."/>
        </authorList>
    </citation>
    <scope>NUCLEOTIDE SEQUENCE</scope>
    <source>
        <strain evidence="13">1538</strain>
        <tissue evidence="13">Blood</tissue>
    </source>
</reference>
<evidence type="ECO:0000256" key="6">
    <source>
        <dbReference type="ARBA" id="ARBA00022859"/>
    </source>
</evidence>
<dbReference type="SUPFAM" id="SSF57845">
    <property type="entry name" value="B-box zinc-binding domain"/>
    <property type="match status" value="1"/>
</dbReference>
<dbReference type="Pfam" id="PF00643">
    <property type="entry name" value="zf-B_box"/>
    <property type="match status" value="1"/>
</dbReference>
<dbReference type="InterPro" id="IPR013083">
    <property type="entry name" value="Znf_RING/FYVE/PHD"/>
</dbReference>
<evidence type="ECO:0000256" key="2">
    <source>
        <dbReference type="ARBA" id="ARBA00022723"/>
    </source>
</evidence>
<dbReference type="Gene3D" id="3.30.160.60">
    <property type="entry name" value="Classic Zinc Finger"/>
    <property type="match status" value="1"/>
</dbReference>
<evidence type="ECO:0000259" key="11">
    <source>
        <dbReference type="PROSITE" id="PS50119"/>
    </source>
</evidence>
<dbReference type="Pfam" id="PF00622">
    <property type="entry name" value="SPRY"/>
    <property type="match status" value="1"/>
</dbReference>
<dbReference type="Gene3D" id="4.10.830.40">
    <property type="match status" value="1"/>
</dbReference>
<feature type="domain" description="RING-type" evidence="10">
    <location>
        <begin position="12"/>
        <end position="55"/>
    </location>
</feature>